<sequence length="280" mass="31232">MNSRKIDLHVHSTASDGTLTPAELVAEAKKADLSAFALTDHDTVAGIAEAKKEANNYDIELIPGVELSTEYKEKEVHMVGLFLDETNPDLLSHLEKFRDNRDNRNQKMYIKLQEAGFPVTEEALRAMFPDAVLTRAHIARFLLEHGYIKTISEAFEKYIGDGCRCYVAREKITPQESIGLIHAAGGAAVLAHPILYHMSDARLRELISDCKSCGLDGIEAIYSTYQRGEEQYIRRLAKEYDLKLSGGSDFHGSNKPHIKLGSGMGHLFVPYDLLTNLRPS</sequence>
<gene>
    <name evidence="2" type="ORF">H8S17_05150</name>
</gene>
<dbReference type="AlphaFoldDB" id="A0A923RUV2"/>
<dbReference type="GO" id="GO:0035312">
    <property type="term" value="F:5'-3' DNA exonuclease activity"/>
    <property type="evidence" value="ECO:0007669"/>
    <property type="project" value="TreeGrafter"/>
</dbReference>
<dbReference type="GO" id="GO:0004534">
    <property type="term" value="F:5'-3' RNA exonuclease activity"/>
    <property type="evidence" value="ECO:0007669"/>
    <property type="project" value="TreeGrafter"/>
</dbReference>
<dbReference type="RefSeq" id="WP_186866512.1">
    <property type="nucleotide sequence ID" value="NZ_JACOPH010000003.1"/>
</dbReference>
<protein>
    <submittedName>
        <fullName evidence="2">PHP domain-containing protein</fullName>
    </submittedName>
</protein>
<dbReference type="Proteomes" id="UP000606720">
    <property type="component" value="Unassembled WGS sequence"/>
</dbReference>
<dbReference type="InterPro" id="IPR004013">
    <property type="entry name" value="PHP_dom"/>
</dbReference>
<accession>A0A923RUV2</accession>
<dbReference type="Gene3D" id="3.20.20.140">
    <property type="entry name" value="Metal-dependent hydrolases"/>
    <property type="match status" value="1"/>
</dbReference>
<proteinExistence type="predicted"/>
<comment type="caution">
    <text evidence="2">The sequence shown here is derived from an EMBL/GenBank/DDBJ whole genome shotgun (WGS) entry which is preliminary data.</text>
</comment>
<name>A0A923RUV2_9FIRM</name>
<dbReference type="PANTHER" id="PTHR42924">
    <property type="entry name" value="EXONUCLEASE"/>
    <property type="match status" value="1"/>
</dbReference>
<dbReference type="EMBL" id="JACOPH010000003">
    <property type="protein sequence ID" value="MBC5713604.1"/>
    <property type="molecule type" value="Genomic_DNA"/>
</dbReference>
<evidence type="ECO:0000259" key="1">
    <source>
        <dbReference type="SMART" id="SM00481"/>
    </source>
</evidence>
<dbReference type="Gene3D" id="1.10.150.650">
    <property type="match status" value="1"/>
</dbReference>
<keyword evidence="3" id="KW-1185">Reference proteome</keyword>
<dbReference type="SUPFAM" id="SSF89550">
    <property type="entry name" value="PHP domain-like"/>
    <property type="match status" value="1"/>
</dbReference>
<reference evidence="2" key="1">
    <citation type="submission" date="2020-08" db="EMBL/GenBank/DDBJ databases">
        <title>Genome public.</title>
        <authorList>
            <person name="Liu C."/>
            <person name="Sun Q."/>
        </authorList>
    </citation>
    <scope>NUCLEOTIDE SEQUENCE</scope>
    <source>
        <strain evidence="2">BX1005</strain>
    </source>
</reference>
<feature type="domain" description="Polymerase/histidinol phosphatase N-terminal" evidence="1">
    <location>
        <begin position="6"/>
        <end position="71"/>
    </location>
</feature>
<dbReference type="InterPro" id="IPR016195">
    <property type="entry name" value="Pol/histidinol_Pase-like"/>
</dbReference>
<dbReference type="InterPro" id="IPR003141">
    <property type="entry name" value="Pol/His_phosphatase_N"/>
</dbReference>
<evidence type="ECO:0000313" key="2">
    <source>
        <dbReference type="EMBL" id="MBC5713604.1"/>
    </source>
</evidence>
<dbReference type="SMART" id="SM00481">
    <property type="entry name" value="POLIIIAc"/>
    <property type="match status" value="1"/>
</dbReference>
<dbReference type="CDD" id="cd07438">
    <property type="entry name" value="PHP_HisPPase_AMP"/>
    <property type="match status" value="1"/>
</dbReference>
<dbReference type="Pfam" id="PF02811">
    <property type="entry name" value="PHP"/>
    <property type="match status" value="1"/>
</dbReference>
<evidence type="ECO:0000313" key="3">
    <source>
        <dbReference type="Proteomes" id="UP000606720"/>
    </source>
</evidence>
<dbReference type="PANTHER" id="PTHR42924:SF3">
    <property type="entry name" value="POLYMERASE_HISTIDINOL PHOSPHATASE N-TERMINAL DOMAIN-CONTAINING PROTEIN"/>
    <property type="match status" value="1"/>
</dbReference>
<dbReference type="InterPro" id="IPR052018">
    <property type="entry name" value="PHP_domain"/>
</dbReference>
<organism evidence="2 3">
    <name type="scientific">Roseburia zhanii</name>
    <dbReference type="NCBI Taxonomy" id="2763064"/>
    <lineage>
        <taxon>Bacteria</taxon>
        <taxon>Bacillati</taxon>
        <taxon>Bacillota</taxon>
        <taxon>Clostridia</taxon>
        <taxon>Lachnospirales</taxon>
        <taxon>Lachnospiraceae</taxon>
        <taxon>Roseburia</taxon>
    </lineage>
</organism>